<keyword evidence="2" id="KW-1185">Reference proteome</keyword>
<sequence>MAAERGVAVVAPASRRLVRGRGRANGEHIGQIRSVEPLPSLGNPVSLIIRPAAAAQSLFGVDVALKL</sequence>
<accession>A0ABS4TVM1</accession>
<gene>
    <name evidence="1" type="ORF">JOF56_008839</name>
</gene>
<evidence type="ECO:0000313" key="2">
    <source>
        <dbReference type="Proteomes" id="UP001519332"/>
    </source>
</evidence>
<dbReference type="EMBL" id="JAGINW010000001">
    <property type="protein sequence ID" value="MBP2328454.1"/>
    <property type="molecule type" value="Genomic_DNA"/>
</dbReference>
<proteinExistence type="predicted"/>
<protein>
    <submittedName>
        <fullName evidence="1">Uncharacterized protein</fullName>
    </submittedName>
</protein>
<organism evidence="1 2">
    <name type="scientific">Kibdelosporangium banguiense</name>
    <dbReference type="NCBI Taxonomy" id="1365924"/>
    <lineage>
        <taxon>Bacteria</taxon>
        <taxon>Bacillati</taxon>
        <taxon>Actinomycetota</taxon>
        <taxon>Actinomycetes</taxon>
        <taxon>Pseudonocardiales</taxon>
        <taxon>Pseudonocardiaceae</taxon>
        <taxon>Kibdelosporangium</taxon>
    </lineage>
</organism>
<evidence type="ECO:0000313" key="1">
    <source>
        <dbReference type="EMBL" id="MBP2328454.1"/>
    </source>
</evidence>
<comment type="caution">
    <text evidence="1">The sequence shown here is derived from an EMBL/GenBank/DDBJ whole genome shotgun (WGS) entry which is preliminary data.</text>
</comment>
<reference evidence="1 2" key="1">
    <citation type="submission" date="2021-03" db="EMBL/GenBank/DDBJ databases">
        <title>Sequencing the genomes of 1000 actinobacteria strains.</title>
        <authorList>
            <person name="Klenk H.-P."/>
        </authorList>
    </citation>
    <scope>NUCLEOTIDE SEQUENCE [LARGE SCALE GENOMIC DNA]</scope>
    <source>
        <strain evidence="1 2">DSM 46670</strain>
    </source>
</reference>
<dbReference type="Proteomes" id="UP001519332">
    <property type="component" value="Unassembled WGS sequence"/>
</dbReference>
<name>A0ABS4TVM1_9PSEU</name>